<reference evidence="1" key="2">
    <citation type="journal article" date="2021" name="PeerJ">
        <title>Extensive microbial diversity within the chicken gut microbiome revealed by metagenomics and culture.</title>
        <authorList>
            <person name="Gilroy R."/>
            <person name="Ravi A."/>
            <person name="Getino M."/>
            <person name="Pursley I."/>
            <person name="Horton D.L."/>
            <person name="Alikhan N.F."/>
            <person name="Baker D."/>
            <person name="Gharbi K."/>
            <person name="Hall N."/>
            <person name="Watson M."/>
            <person name="Adriaenssens E.M."/>
            <person name="Foster-Nyarko E."/>
            <person name="Jarju S."/>
            <person name="Secka A."/>
            <person name="Antonio M."/>
            <person name="Oren A."/>
            <person name="Chaudhuri R.R."/>
            <person name="La Ragione R."/>
            <person name="Hildebrand F."/>
            <person name="Pallen M.J."/>
        </authorList>
    </citation>
    <scope>NUCLEOTIDE SEQUENCE</scope>
    <source>
        <strain evidence="1">ChiBcec6-7307</strain>
    </source>
</reference>
<reference evidence="1" key="1">
    <citation type="submission" date="2020-10" db="EMBL/GenBank/DDBJ databases">
        <authorList>
            <person name="Gilroy R."/>
        </authorList>
    </citation>
    <scope>NUCLEOTIDE SEQUENCE</scope>
    <source>
        <strain evidence="1">ChiBcec6-7307</strain>
    </source>
</reference>
<evidence type="ECO:0000313" key="2">
    <source>
        <dbReference type="Proteomes" id="UP000886889"/>
    </source>
</evidence>
<accession>A0A9D1P178</accession>
<protein>
    <submittedName>
        <fullName evidence="1">Uncharacterized protein</fullName>
    </submittedName>
</protein>
<dbReference type="Proteomes" id="UP000886889">
    <property type="component" value="Unassembled WGS sequence"/>
</dbReference>
<evidence type="ECO:0000313" key="1">
    <source>
        <dbReference type="EMBL" id="HIV24020.1"/>
    </source>
</evidence>
<comment type="caution">
    <text evidence="1">The sequence shown here is derived from an EMBL/GenBank/DDBJ whole genome shotgun (WGS) entry which is preliminary data.</text>
</comment>
<dbReference type="EMBL" id="DVOS01000073">
    <property type="protein sequence ID" value="HIV24020.1"/>
    <property type="molecule type" value="Genomic_DNA"/>
</dbReference>
<sequence>MNRFSGRKGRRSPGGFAVIPAALTLGILLLSQAAVSGIDRDARRRERENLERVLEQSVTLCYALEGSYPESLDYLRNHYGIRWDEERFLVDFEPVGSNLPPDVTVIAR</sequence>
<gene>
    <name evidence="1" type="ORF">IAC80_08815</name>
</gene>
<name>A0A9D1P178_9FIRM</name>
<organism evidence="1 2">
    <name type="scientific">Candidatus Merdiplasma excrementigallinarum</name>
    <dbReference type="NCBI Taxonomy" id="2840864"/>
    <lineage>
        <taxon>Bacteria</taxon>
        <taxon>Bacillati</taxon>
        <taxon>Bacillota</taxon>
        <taxon>Clostridia</taxon>
        <taxon>Lachnospirales</taxon>
        <taxon>Lachnospiraceae</taxon>
        <taxon>Lachnospiraceae incertae sedis</taxon>
        <taxon>Candidatus Merdiplasma</taxon>
    </lineage>
</organism>
<proteinExistence type="predicted"/>
<dbReference type="AlphaFoldDB" id="A0A9D1P178"/>